<dbReference type="GO" id="GO:0051301">
    <property type="term" value="P:cell division"/>
    <property type="evidence" value="ECO:0007669"/>
    <property type="project" value="InterPro"/>
</dbReference>
<accession>A0A4D7CUR2</accession>
<dbReference type="Proteomes" id="UP000298615">
    <property type="component" value="Chromosome"/>
</dbReference>
<dbReference type="AlphaFoldDB" id="A0A4D7CUR2"/>
<dbReference type="Pfam" id="PF04977">
    <property type="entry name" value="DivIC"/>
    <property type="match status" value="1"/>
</dbReference>
<dbReference type="EMBL" id="CP039712">
    <property type="protein sequence ID" value="QCI87123.1"/>
    <property type="molecule type" value="Genomic_DNA"/>
</dbReference>
<gene>
    <name evidence="1" type="ORF">FA707_09360</name>
</gene>
<dbReference type="InterPro" id="IPR039076">
    <property type="entry name" value="DivIC"/>
</dbReference>
<dbReference type="InterPro" id="IPR007060">
    <property type="entry name" value="FtsL/DivIC"/>
</dbReference>
<reference evidence="1 2" key="1">
    <citation type="submission" date="2019-04" db="EMBL/GenBank/DDBJ databases">
        <title>Vagococcus sp. nov., isolated from faeces of yaks (Bos grunniens).</title>
        <authorList>
            <person name="Ge Y."/>
        </authorList>
    </citation>
    <scope>NUCLEOTIDE SEQUENCE [LARGE SCALE GENOMIC DNA]</scope>
    <source>
        <strain evidence="1 2">MN-17</strain>
    </source>
</reference>
<organism evidence="1 2">
    <name type="scientific">Vagococcus zengguangii</name>
    <dbReference type="NCBI Taxonomy" id="2571750"/>
    <lineage>
        <taxon>Bacteria</taxon>
        <taxon>Bacillati</taxon>
        <taxon>Bacillota</taxon>
        <taxon>Bacilli</taxon>
        <taxon>Lactobacillales</taxon>
        <taxon>Enterococcaceae</taxon>
        <taxon>Vagococcus</taxon>
    </lineage>
</organism>
<dbReference type="PANTHER" id="PTHR40027">
    <property type="entry name" value="CELL DIVISION PROTEIN DIVIC"/>
    <property type="match status" value="1"/>
</dbReference>
<proteinExistence type="predicted"/>
<evidence type="ECO:0000313" key="2">
    <source>
        <dbReference type="Proteomes" id="UP000298615"/>
    </source>
</evidence>
<dbReference type="PANTHER" id="PTHR40027:SF1">
    <property type="entry name" value="CELL DIVISION PROTEIN DIVIC"/>
    <property type="match status" value="1"/>
</dbReference>
<protein>
    <submittedName>
        <fullName evidence="1">Uncharacterized protein</fullName>
    </submittedName>
</protein>
<keyword evidence="2" id="KW-1185">Reference proteome</keyword>
<dbReference type="OrthoDB" id="2991180at2"/>
<evidence type="ECO:0000313" key="1">
    <source>
        <dbReference type="EMBL" id="QCI87123.1"/>
    </source>
</evidence>
<sequence length="152" mass="17709">MGVTMEELNNYYYDEQDNQKNSPSNVTELATHYTKEQRRDFSDVQKQIIYRRRRMSVVGILSVLMLGFLGTTIIKNLTHISVLEKEYASSVKEQASLTDKQDLLSQEVELLNDPEYLAKLARQKLLISAEDETVYYIPKLDKKLQEDNKNNQ</sequence>
<name>A0A4D7CUR2_9ENTE</name>
<dbReference type="KEGG" id="vao:FA707_09360"/>